<dbReference type="RefSeq" id="WP_071163909.1">
    <property type="nucleotide sequence ID" value="NZ_CP017812.1"/>
</dbReference>
<proteinExistence type="predicted"/>
<evidence type="ECO:0000313" key="2">
    <source>
        <dbReference type="EMBL" id="AOZ72443.1"/>
    </source>
</evidence>
<feature type="transmembrane region" description="Helical" evidence="1">
    <location>
        <begin position="459"/>
        <end position="482"/>
    </location>
</feature>
<feature type="transmembrane region" description="Helical" evidence="1">
    <location>
        <begin position="69"/>
        <end position="88"/>
    </location>
</feature>
<feature type="transmembrane region" description="Helical" evidence="1">
    <location>
        <begin position="502"/>
        <end position="522"/>
    </location>
</feature>
<dbReference type="InterPro" id="IPR046671">
    <property type="entry name" value="DUF6541"/>
</dbReference>
<dbReference type="Proteomes" id="UP000176288">
    <property type="component" value="Chromosome"/>
</dbReference>
<dbReference type="AlphaFoldDB" id="A0A1D9MJT4"/>
<keyword evidence="1" id="KW-0472">Membrane</keyword>
<dbReference type="STRING" id="1912795.BK816_03335"/>
<feature type="transmembrane region" description="Helical" evidence="1">
    <location>
        <begin position="337"/>
        <end position="355"/>
    </location>
</feature>
<feature type="transmembrane region" description="Helical" evidence="1">
    <location>
        <begin position="254"/>
        <end position="275"/>
    </location>
</feature>
<name>A0A1D9MJT4_9ACTO</name>
<sequence length="680" mass="76825">MIESNVFLITRLVFIALSLGLLLYLPGWLVLRQFGAKGSLQTVGAPALTAMLLATNAALMHLLSVPWTPPTVILSLLFSVLICFWISHKTKTTQALSLTAYAPDVFDSKWMKALTALAAFFLLLPPVWEGTLRQIPQHSDSIFHLNGVWSILTYENASPYSGLAPLYGAGVKHIYYAAVWHEWISLVSNVNNIVVVTNVALWILPLVWLHQIVVLTAMIWPNNPHPKHWAPLIVVASPLVPTALTTIISRWPNALAVTILPGIIAWMLFTFRYYYHRKQANSFGTASLVIAGLAMWLGAILTHLSSLVSIVFLFFPIGVETLLRVIRAWKRGTLTAINKLVFTSFVLVLTIWTLLVGKMSWKFMLTQVGKNLTWDHPLLKLLGILRLYNRNDGAFWQSIILNFVPALIVVGIYITVKNKRLHWSALCFIWFFFLTFASVVRIPFFTLLTAWWFSSSLRMLSVLSVLGLPLAAAGGAAISQYLRKLWQPKLTGSLATLRAQRILALGLVGLCAFGATPLRLFMNNNLYHPLNAYSLRQYSPGEYQLGQRMKNYVKPGEKVLGEAGNGSAMLPTVANVDVMLKQQNYSSLDHDGYFLRKHFNKYSEEPSVCHLIRKHNIRYYYEDPQKWFGDHNLEERSPGLFNVFTGPGFELMDQAGKVRIWRITYCDNHFLDYPLPPRKP</sequence>
<keyword evidence="1" id="KW-0812">Transmembrane</keyword>
<feature type="transmembrane region" description="Helical" evidence="1">
    <location>
        <begin position="199"/>
        <end position="220"/>
    </location>
</feature>
<feature type="transmembrane region" description="Helical" evidence="1">
    <location>
        <begin position="307"/>
        <end position="325"/>
    </location>
</feature>
<dbReference type="OrthoDB" id="3169698at2"/>
<keyword evidence="3" id="KW-1185">Reference proteome</keyword>
<gene>
    <name evidence="2" type="ORF">BK816_03335</name>
</gene>
<feature type="transmembrane region" description="Helical" evidence="1">
    <location>
        <begin position="395"/>
        <end position="416"/>
    </location>
</feature>
<evidence type="ECO:0000256" key="1">
    <source>
        <dbReference type="SAM" id="Phobius"/>
    </source>
</evidence>
<dbReference type="EMBL" id="CP017812">
    <property type="protein sequence ID" value="AOZ72443.1"/>
    <property type="molecule type" value="Genomic_DNA"/>
</dbReference>
<feature type="transmembrane region" description="Helical" evidence="1">
    <location>
        <begin position="282"/>
        <end position="301"/>
    </location>
</feature>
<feature type="transmembrane region" description="Helical" evidence="1">
    <location>
        <begin position="6"/>
        <end position="31"/>
    </location>
</feature>
<dbReference type="KEGG" id="avu:BK816_03335"/>
<keyword evidence="1" id="KW-1133">Transmembrane helix</keyword>
<reference evidence="2 3" key="1">
    <citation type="submission" date="2016-10" db="EMBL/GenBank/DDBJ databases">
        <title>Actinomyces aegypiusis sp. nov., isolated from the Aegypius monachus in Qinghai Tibet Plateau China.</title>
        <authorList>
            <person name="Wang Y."/>
        </authorList>
    </citation>
    <scope>NUCLEOTIDE SEQUENCE [LARGE SCALE GENOMIC DNA]</scope>
    <source>
        <strain evidence="2 3">VUL4_3</strain>
    </source>
</reference>
<protein>
    <recommendedName>
        <fullName evidence="4">Glycosyltransferase RgtA/B/C/D-like domain-containing protein</fullName>
    </recommendedName>
</protein>
<accession>A0A1D9MJT4</accession>
<dbReference type="Pfam" id="PF20176">
    <property type="entry name" value="DUF6541"/>
    <property type="match status" value="1"/>
</dbReference>
<evidence type="ECO:0008006" key="4">
    <source>
        <dbReference type="Google" id="ProtNLM"/>
    </source>
</evidence>
<feature type="transmembrane region" description="Helical" evidence="1">
    <location>
        <begin position="428"/>
        <end position="453"/>
    </location>
</feature>
<organism evidence="2 3">
    <name type="scientific">Boudabousia tangfeifanii</name>
    <dbReference type="NCBI Taxonomy" id="1912795"/>
    <lineage>
        <taxon>Bacteria</taxon>
        <taxon>Bacillati</taxon>
        <taxon>Actinomycetota</taxon>
        <taxon>Actinomycetes</taxon>
        <taxon>Actinomycetales</taxon>
        <taxon>Actinomycetaceae</taxon>
        <taxon>Boudabousia</taxon>
    </lineage>
</organism>
<evidence type="ECO:0000313" key="3">
    <source>
        <dbReference type="Proteomes" id="UP000176288"/>
    </source>
</evidence>